<dbReference type="Pfam" id="PF00005">
    <property type="entry name" value="ABC_tran"/>
    <property type="match status" value="1"/>
</dbReference>
<dbReference type="InterPro" id="IPR050388">
    <property type="entry name" value="ABC_Ni/Peptide_Import"/>
</dbReference>
<evidence type="ECO:0000259" key="10">
    <source>
        <dbReference type="PROSITE" id="PS50893"/>
    </source>
</evidence>
<dbReference type="GO" id="GO:0005524">
    <property type="term" value="F:ATP binding"/>
    <property type="evidence" value="ECO:0007669"/>
    <property type="project" value="UniProtKB-KW"/>
</dbReference>
<dbReference type="PANTHER" id="PTHR43297:SF14">
    <property type="entry name" value="ATPASE AAA-TYPE CORE DOMAIN-CONTAINING PROTEIN"/>
    <property type="match status" value="1"/>
</dbReference>
<evidence type="ECO:0000256" key="7">
    <source>
        <dbReference type="ARBA" id="ARBA00022840"/>
    </source>
</evidence>
<dbReference type="PROSITE" id="PS50893">
    <property type="entry name" value="ABC_TRANSPORTER_2"/>
    <property type="match status" value="1"/>
</dbReference>
<comment type="similarity">
    <text evidence="2">Belongs to the ABC transporter superfamily.</text>
</comment>
<keyword evidence="7" id="KW-0067">ATP-binding</keyword>
<proteinExistence type="inferred from homology"/>
<accession>A0A4V6HS87</accession>
<dbReference type="GO" id="GO:0005886">
    <property type="term" value="C:plasma membrane"/>
    <property type="evidence" value="ECO:0007669"/>
    <property type="project" value="UniProtKB-SubCell"/>
</dbReference>
<dbReference type="InterPro" id="IPR027417">
    <property type="entry name" value="P-loop_NTPase"/>
</dbReference>
<dbReference type="GO" id="GO:0016887">
    <property type="term" value="F:ATP hydrolysis activity"/>
    <property type="evidence" value="ECO:0007669"/>
    <property type="project" value="InterPro"/>
</dbReference>
<evidence type="ECO:0000256" key="9">
    <source>
        <dbReference type="ARBA" id="ARBA00023136"/>
    </source>
</evidence>
<dbReference type="STRING" id="180332.GCA_000797495_00479"/>
<dbReference type="PANTHER" id="PTHR43297">
    <property type="entry name" value="OLIGOPEPTIDE TRANSPORT ATP-BINDING PROTEIN APPD"/>
    <property type="match status" value="1"/>
</dbReference>
<keyword evidence="9" id="KW-0472">Membrane</keyword>
<evidence type="ECO:0000313" key="11">
    <source>
        <dbReference type="EMBL" id="TLD02018.1"/>
    </source>
</evidence>
<protein>
    <submittedName>
        <fullName evidence="11">Stage 0 sporulation protein KD</fullName>
    </submittedName>
</protein>
<dbReference type="PROSITE" id="PS00211">
    <property type="entry name" value="ABC_TRANSPORTER_1"/>
    <property type="match status" value="1"/>
</dbReference>
<dbReference type="AlphaFoldDB" id="A0A4V6HS87"/>
<dbReference type="SUPFAM" id="SSF52540">
    <property type="entry name" value="P-loop containing nucleoside triphosphate hydrolases"/>
    <property type="match status" value="1"/>
</dbReference>
<keyword evidence="4" id="KW-1003">Cell membrane</keyword>
<comment type="caution">
    <text evidence="11">The sequence shown here is derived from an EMBL/GenBank/DDBJ whole genome shotgun (WGS) entry which is preliminary data.</text>
</comment>
<evidence type="ECO:0000256" key="4">
    <source>
        <dbReference type="ARBA" id="ARBA00022475"/>
    </source>
</evidence>
<dbReference type="SMART" id="SM00382">
    <property type="entry name" value="AAA"/>
    <property type="match status" value="1"/>
</dbReference>
<dbReference type="InterPro" id="IPR003593">
    <property type="entry name" value="AAA+_ATPase"/>
</dbReference>
<feature type="domain" description="ABC transporter" evidence="10">
    <location>
        <begin position="6"/>
        <end position="226"/>
    </location>
</feature>
<name>A0A4V6HS87_9FIRM</name>
<keyword evidence="6" id="KW-0547">Nucleotide-binding</keyword>
<keyword evidence="5" id="KW-0997">Cell inner membrane</keyword>
<dbReference type="InterPro" id="IPR003439">
    <property type="entry name" value="ABC_transporter-like_ATP-bd"/>
</dbReference>
<comment type="subcellular location">
    <subcellularLocation>
        <location evidence="1">Cell membrane</location>
        <topology evidence="1">Peripheral membrane protein</topology>
    </subcellularLocation>
</comment>
<dbReference type="CDD" id="cd03257">
    <property type="entry name" value="ABC_NikE_OppD_transporters"/>
    <property type="match status" value="1"/>
</dbReference>
<keyword evidence="12" id="KW-1185">Reference proteome</keyword>
<organism evidence="11 12">
    <name type="scientific">Robinsoniella peoriensis</name>
    <dbReference type="NCBI Taxonomy" id="180332"/>
    <lineage>
        <taxon>Bacteria</taxon>
        <taxon>Bacillati</taxon>
        <taxon>Bacillota</taxon>
        <taxon>Clostridia</taxon>
        <taxon>Lachnospirales</taxon>
        <taxon>Lachnospiraceae</taxon>
        <taxon>Robinsoniella</taxon>
    </lineage>
</organism>
<dbReference type="Gene3D" id="3.40.50.300">
    <property type="entry name" value="P-loop containing nucleotide triphosphate hydrolases"/>
    <property type="match status" value="1"/>
</dbReference>
<evidence type="ECO:0000256" key="2">
    <source>
        <dbReference type="ARBA" id="ARBA00005417"/>
    </source>
</evidence>
<dbReference type="EMBL" id="QGQD01000023">
    <property type="protein sequence ID" value="TLD02018.1"/>
    <property type="molecule type" value="Genomic_DNA"/>
</dbReference>
<dbReference type="Proteomes" id="UP000306509">
    <property type="component" value="Unassembled WGS sequence"/>
</dbReference>
<gene>
    <name evidence="11" type="primary">oppD_2</name>
    <name evidence="11" type="ORF">DSM106044_01055</name>
</gene>
<evidence type="ECO:0000256" key="6">
    <source>
        <dbReference type="ARBA" id="ARBA00022741"/>
    </source>
</evidence>
<keyword evidence="3" id="KW-0813">Transport</keyword>
<reference evidence="11 12" key="1">
    <citation type="journal article" date="2019" name="Anaerobe">
        <title>Detection of Robinsoniella peoriensis in multiple bone samples of a trauma patient.</title>
        <authorList>
            <person name="Schrottner P."/>
            <person name="Hartwich K."/>
            <person name="Bunk B."/>
            <person name="Schober I."/>
            <person name="Helbig S."/>
            <person name="Rudolph W.W."/>
            <person name="Gunzer F."/>
        </authorList>
    </citation>
    <scope>NUCLEOTIDE SEQUENCE [LARGE SCALE GENOMIC DNA]</scope>
    <source>
        <strain evidence="11 12">DSM 106044</strain>
    </source>
</reference>
<dbReference type="RefSeq" id="WP_138001942.1">
    <property type="nucleotide sequence ID" value="NZ_QGQD01000023.1"/>
</dbReference>
<dbReference type="InterPro" id="IPR017871">
    <property type="entry name" value="ABC_transporter-like_CS"/>
</dbReference>
<evidence type="ECO:0000256" key="1">
    <source>
        <dbReference type="ARBA" id="ARBA00004202"/>
    </source>
</evidence>
<sequence length="226" mass="25487">MEQTILEAKNLTVGYVSNARPAVAGLDFTLGEGETLCLHGQSGCGKSSVVWAVMGMMEALGGYVQGSLRYRDNELIGLSEKEYDSIRWKEIALVPQSSMSSFNPVYRIGKTLDEMLCLQNQIKEKNERRDICMELMELVRLSPNILDSYPHELSGGMRQRAAIALAILLHPRILILDEATTGLDVLVEADILWMLKKLRMQKNMSMLFISHDTRIANAFCDRRIEF</sequence>
<evidence type="ECO:0000256" key="3">
    <source>
        <dbReference type="ARBA" id="ARBA00022448"/>
    </source>
</evidence>
<evidence type="ECO:0000256" key="8">
    <source>
        <dbReference type="ARBA" id="ARBA00022967"/>
    </source>
</evidence>
<evidence type="ECO:0000313" key="12">
    <source>
        <dbReference type="Proteomes" id="UP000306509"/>
    </source>
</evidence>
<keyword evidence="8" id="KW-1278">Translocase</keyword>
<evidence type="ECO:0000256" key="5">
    <source>
        <dbReference type="ARBA" id="ARBA00022519"/>
    </source>
</evidence>